<keyword evidence="1" id="KW-0812">Transmembrane</keyword>
<protein>
    <submittedName>
        <fullName evidence="2">Uncharacterized protein</fullName>
    </submittedName>
</protein>
<feature type="transmembrane region" description="Helical" evidence="1">
    <location>
        <begin position="35"/>
        <end position="52"/>
    </location>
</feature>
<reference evidence="2 3" key="1">
    <citation type="journal article" date="2021" name="Genome Biol. Evol.">
        <title>Complete Genome Sequencing of a Novel Gloeobacter Species from a Waterfall Cave in Mexico.</title>
        <authorList>
            <person name="Saw J.H."/>
            <person name="Cardona T."/>
            <person name="Montejano G."/>
        </authorList>
    </citation>
    <scope>NUCLEOTIDE SEQUENCE [LARGE SCALE GENOMIC DNA]</scope>
    <source>
        <strain evidence="2">MG652769</strain>
    </source>
</reference>
<evidence type="ECO:0000256" key="1">
    <source>
        <dbReference type="SAM" id="Phobius"/>
    </source>
</evidence>
<name>A0ABY3PLB1_9CYAN</name>
<dbReference type="Proteomes" id="UP001054846">
    <property type="component" value="Chromosome"/>
</dbReference>
<keyword evidence="1" id="KW-1133">Transmembrane helix</keyword>
<evidence type="ECO:0000313" key="3">
    <source>
        <dbReference type="Proteomes" id="UP001054846"/>
    </source>
</evidence>
<dbReference type="EMBL" id="CP063845">
    <property type="protein sequence ID" value="UFP94369.1"/>
    <property type="molecule type" value="Genomic_DNA"/>
</dbReference>
<sequence length="132" mass="14556">MAIKRIAGAALLLLGVLLLPFVVYAVAYNDFLTAFTAWVVAFPAAVGGFYLLRSSRLQQTAQGRYSDLDIAFATTLKQNQWRISAGLLAQAAGIRQAEAKRYLDEKALALDARFTTDESGEEFYVFERKTAP</sequence>
<gene>
    <name evidence="2" type="ORF">ISF26_21930</name>
</gene>
<accession>A0ABY3PLB1</accession>
<evidence type="ECO:0000313" key="2">
    <source>
        <dbReference type="EMBL" id="UFP94369.1"/>
    </source>
</evidence>
<keyword evidence="1" id="KW-0472">Membrane</keyword>
<proteinExistence type="predicted"/>
<dbReference type="RefSeq" id="WP_230841427.1">
    <property type="nucleotide sequence ID" value="NZ_CP063845.1"/>
</dbReference>
<keyword evidence="3" id="KW-1185">Reference proteome</keyword>
<organism evidence="2 3">
    <name type="scientific">Gloeobacter morelensis MG652769</name>
    <dbReference type="NCBI Taxonomy" id="2781736"/>
    <lineage>
        <taxon>Bacteria</taxon>
        <taxon>Bacillati</taxon>
        <taxon>Cyanobacteriota</taxon>
        <taxon>Cyanophyceae</taxon>
        <taxon>Gloeobacterales</taxon>
        <taxon>Gloeobacteraceae</taxon>
        <taxon>Gloeobacter</taxon>
        <taxon>Gloeobacter morelensis</taxon>
    </lineage>
</organism>